<feature type="compositionally biased region" description="Gly residues" evidence="1">
    <location>
        <begin position="707"/>
        <end position="716"/>
    </location>
</feature>
<dbReference type="AlphaFoldDB" id="A0AA43QVS1"/>
<name>A0AA43QVS1_9LECA</name>
<feature type="region of interest" description="Disordered" evidence="1">
    <location>
        <begin position="21"/>
        <end position="52"/>
    </location>
</feature>
<gene>
    <name evidence="2" type="ORF">OHK93_005296</name>
</gene>
<evidence type="ECO:0000313" key="2">
    <source>
        <dbReference type="EMBL" id="MDI1493506.1"/>
    </source>
</evidence>
<evidence type="ECO:0000313" key="3">
    <source>
        <dbReference type="Proteomes" id="UP001161017"/>
    </source>
</evidence>
<sequence length="792" mass="86533">MFNGVASPLVQVHIKERQIGIPLPFPPQRRSPATSKSNKKDLKANPQRQPAKINVNVSQGPVYIPRRRKPTLLKSPAAREKLSTADPRWGRVVLNRSMTENGGTLFTLGTKSRDTLTQDAEDVPFAQILCYVTPSELARFENADYEAEDEAERIHLENMRPRGRPRKDGTATGNGLKVPKTPKPAPSSGLASGGYSAFRGEGQPKKRGRPVGWRKNGVPATPGGPVPSFNGPQPTGEVDTEPEMTTREQTEDLAEKRLDIQAKTGVYSMVSASGLGPQVPDSETEMETREPTPSLNHETPDEPTPKRRRVEVDASSPSTPFETAPPSPVLQGQSGSEEDERLNLLDQFTSSSQQQTTPHRPKDKHPKRQDQSTIKAQPNRPSSSSSDEDERLNLLDQFTSNSLQRNISHRPKINPPKPDDQPTLKAQPNRPSRSTSDEDERLNLLDQFTAKPHHQPPRSSTTSTQDSMLSSMRYTSPTKPPAVPLPKIPPSLPVLHSKPKPTLTPQRPPKRTSMTPHYPSSAGGVIPIPVPTTNDEPRRRRSSLLATPPSKTRTDKKSRHQSRAVPTIPLSPSKPATLTPAPPYRRAISSKPRQPQQQQRPSTRSSSSLNTYQADTVRAMDSYFSPRKHTQTGNKDRNNIIDPRLRSSRTASSNPSNSSDEGNSGESFMGVAEPPRPQPKPAPAKPVEGQVGRRATAVKVVVVSPGHGKGNPGAGAGVARRGAREVDDGEARDREPRISGKDTSHLKGHGVGAEPRNGLNSHPDARTEESEDEEVEDSDDDDDDDDAGSIEL</sequence>
<feature type="compositionally biased region" description="Polar residues" evidence="1">
    <location>
        <begin position="424"/>
        <end position="434"/>
    </location>
</feature>
<feature type="compositionally biased region" description="Polar residues" evidence="1">
    <location>
        <begin position="396"/>
        <end position="406"/>
    </location>
</feature>
<feature type="region of interest" description="Disordered" evidence="1">
    <location>
        <begin position="151"/>
        <end position="792"/>
    </location>
</feature>
<feature type="compositionally biased region" description="Basic and acidic residues" evidence="1">
    <location>
        <begin position="634"/>
        <end position="645"/>
    </location>
</feature>
<protein>
    <submittedName>
        <fullName evidence="2">Uncharacterized protein</fullName>
    </submittedName>
</protein>
<feature type="compositionally biased region" description="Pro residues" evidence="1">
    <location>
        <begin position="674"/>
        <end position="684"/>
    </location>
</feature>
<organism evidence="2 3">
    <name type="scientific">Ramalina farinacea</name>
    <dbReference type="NCBI Taxonomy" id="258253"/>
    <lineage>
        <taxon>Eukaryota</taxon>
        <taxon>Fungi</taxon>
        <taxon>Dikarya</taxon>
        <taxon>Ascomycota</taxon>
        <taxon>Pezizomycotina</taxon>
        <taxon>Lecanoromycetes</taxon>
        <taxon>OSLEUM clade</taxon>
        <taxon>Lecanoromycetidae</taxon>
        <taxon>Lecanorales</taxon>
        <taxon>Lecanorineae</taxon>
        <taxon>Ramalinaceae</taxon>
        <taxon>Ramalina</taxon>
    </lineage>
</organism>
<feature type="compositionally biased region" description="Polar residues" evidence="1">
    <location>
        <begin position="457"/>
        <end position="474"/>
    </location>
</feature>
<dbReference type="Proteomes" id="UP001161017">
    <property type="component" value="Unassembled WGS sequence"/>
</dbReference>
<proteinExistence type="predicted"/>
<feature type="compositionally biased region" description="Pro residues" evidence="1">
    <location>
        <begin position="478"/>
        <end position="492"/>
    </location>
</feature>
<feature type="compositionally biased region" description="Low complexity" evidence="1">
    <location>
        <begin position="648"/>
        <end position="667"/>
    </location>
</feature>
<accession>A0AA43QVS1</accession>
<feature type="compositionally biased region" description="Basic and acidic residues" evidence="1">
    <location>
        <begin position="244"/>
        <end position="260"/>
    </location>
</feature>
<evidence type="ECO:0000256" key="1">
    <source>
        <dbReference type="SAM" id="MobiDB-lite"/>
    </source>
</evidence>
<feature type="compositionally biased region" description="Acidic residues" evidence="1">
    <location>
        <begin position="769"/>
        <end position="792"/>
    </location>
</feature>
<comment type="caution">
    <text evidence="2">The sequence shown here is derived from an EMBL/GenBank/DDBJ whole genome shotgun (WGS) entry which is preliminary data.</text>
</comment>
<reference evidence="2" key="1">
    <citation type="journal article" date="2023" name="Genome Biol. Evol.">
        <title>First Whole Genome Sequence and Flow Cytometry Genome Size Data for the Lichen-Forming Fungus Ramalina farinacea (Ascomycota).</title>
        <authorList>
            <person name="Llewellyn T."/>
            <person name="Mian S."/>
            <person name="Hill R."/>
            <person name="Leitch I.J."/>
            <person name="Gaya E."/>
        </authorList>
    </citation>
    <scope>NUCLEOTIDE SEQUENCE</scope>
    <source>
        <strain evidence="2">LIQ254RAFAR</strain>
    </source>
</reference>
<keyword evidence="3" id="KW-1185">Reference proteome</keyword>
<feature type="compositionally biased region" description="Low complexity" evidence="1">
    <location>
        <begin position="589"/>
        <end position="608"/>
    </location>
</feature>
<dbReference type="EMBL" id="JAPUFD010000027">
    <property type="protein sequence ID" value="MDI1493506.1"/>
    <property type="molecule type" value="Genomic_DNA"/>
</dbReference>
<feature type="compositionally biased region" description="Basic and acidic residues" evidence="1">
    <location>
        <begin position="722"/>
        <end position="745"/>
    </location>
</feature>